<protein>
    <submittedName>
        <fullName evidence="2">Uncharacterized protein</fullName>
    </submittedName>
</protein>
<comment type="caution">
    <text evidence="2">The sequence shown here is derived from an EMBL/GenBank/DDBJ whole genome shotgun (WGS) entry which is preliminary data.</text>
</comment>
<name>A0A8T1DIT8_9STRA</name>
<dbReference type="EMBL" id="RCMI01000031">
    <property type="protein sequence ID" value="KAG2941005.1"/>
    <property type="molecule type" value="Genomic_DNA"/>
</dbReference>
<evidence type="ECO:0000313" key="6">
    <source>
        <dbReference type="Proteomes" id="UP000774804"/>
    </source>
</evidence>
<dbReference type="Proteomes" id="UP000736787">
    <property type="component" value="Unassembled WGS sequence"/>
</dbReference>
<evidence type="ECO:0000313" key="4">
    <source>
        <dbReference type="EMBL" id="KAG2997269.1"/>
    </source>
</evidence>
<sequence>MFAHEAISETLPRFGMATRANSSTTRARLPTAQRKWRAYLVCTTLPAGQCTISQLARSLISTTATSEVSVQIGVGVEWHRLIPVKEGVYSDHMWVDSVFSCTRDRFAGRG</sequence>
<proteinExistence type="predicted"/>
<evidence type="ECO:0000313" key="1">
    <source>
        <dbReference type="EMBL" id="KAG2866680.1"/>
    </source>
</evidence>
<dbReference type="Proteomes" id="UP000760860">
    <property type="component" value="Unassembled WGS sequence"/>
</dbReference>
<dbReference type="EMBL" id="RCMG01000036">
    <property type="protein sequence ID" value="KAG2866680.1"/>
    <property type="molecule type" value="Genomic_DNA"/>
</dbReference>
<organism evidence="2 6">
    <name type="scientific">Phytophthora cactorum</name>
    <dbReference type="NCBI Taxonomy" id="29920"/>
    <lineage>
        <taxon>Eukaryota</taxon>
        <taxon>Sar</taxon>
        <taxon>Stramenopiles</taxon>
        <taxon>Oomycota</taxon>
        <taxon>Peronosporomycetes</taxon>
        <taxon>Peronosporales</taxon>
        <taxon>Peronosporaceae</taxon>
        <taxon>Phytophthora</taxon>
    </lineage>
</organism>
<evidence type="ECO:0000313" key="2">
    <source>
        <dbReference type="EMBL" id="KAG2941005.1"/>
    </source>
</evidence>
<accession>A0A8T1DIT8</accession>
<evidence type="ECO:0000313" key="3">
    <source>
        <dbReference type="EMBL" id="KAG2952647.1"/>
    </source>
</evidence>
<gene>
    <name evidence="1" type="ORF">PC113_g2648</name>
    <name evidence="2" type="ORF">PC115_g2232</name>
    <name evidence="3" type="ORF">PC117_g2681</name>
    <name evidence="4" type="ORF">PC118_g2060</name>
    <name evidence="5" type="ORF">PC129_g854</name>
</gene>
<dbReference type="EMBL" id="RCMV01000013">
    <property type="protein sequence ID" value="KAG3228613.1"/>
    <property type="molecule type" value="Genomic_DNA"/>
</dbReference>
<dbReference type="Proteomes" id="UP000774804">
    <property type="component" value="Unassembled WGS sequence"/>
</dbReference>
<dbReference type="EMBL" id="RCMK01000035">
    <property type="protein sequence ID" value="KAG2952647.1"/>
    <property type="molecule type" value="Genomic_DNA"/>
</dbReference>
<evidence type="ECO:0000313" key="5">
    <source>
        <dbReference type="EMBL" id="KAG3228613.1"/>
    </source>
</evidence>
<dbReference type="EMBL" id="RCML01000028">
    <property type="protein sequence ID" value="KAG2997269.1"/>
    <property type="molecule type" value="Genomic_DNA"/>
</dbReference>
<reference evidence="2" key="1">
    <citation type="submission" date="2018-10" db="EMBL/GenBank/DDBJ databases">
        <title>Effector identification in a new, highly contiguous assembly of the strawberry crown rot pathogen Phytophthora cactorum.</title>
        <authorList>
            <person name="Armitage A.D."/>
            <person name="Nellist C.F."/>
            <person name="Bates H."/>
            <person name="Vickerstaff R.J."/>
            <person name="Harrison R.J."/>
        </authorList>
    </citation>
    <scope>NUCLEOTIDE SEQUENCE</scope>
    <source>
        <strain evidence="1">15-7</strain>
        <strain evidence="2">4032</strain>
        <strain evidence="3">4040</strain>
        <strain evidence="4">P415</strain>
        <strain evidence="5">P421</strain>
    </source>
</reference>
<dbReference type="Proteomes" id="UP000697107">
    <property type="component" value="Unassembled WGS sequence"/>
</dbReference>
<dbReference type="Proteomes" id="UP000735874">
    <property type="component" value="Unassembled WGS sequence"/>
</dbReference>
<dbReference type="AlphaFoldDB" id="A0A8T1DIT8"/>